<keyword evidence="2" id="KW-1185">Reference proteome</keyword>
<comment type="caution">
    <text evidence="1">The sequence shown here is derived from an EMBL/GenBank/DDBJ whole genome shotgun (WGS) entry which is preliminary data.</text>
</comment>
<gene>
    <name evidence="1" type="ORF">CEXT_764251</name>
</gene>
<dbReference type="AlphaFoldDB" id="A0AAV4X5W1"/>
<reference evidence="1 2" key="1">
    <citation type="submission" date="2021-06" db="EMBL/GenBank/DDBJ databases">
        <title>Caerostris extrusa draft genome.</title>
        <authorList>
            <person name="Kono N."/>
            <person name="Arakawa K."/>
        </authorList>
    </citation>
    <scope>NUCLEOTIDE SEQUENCE [LARGE SCALE GENOMIC DNA]</scope>
</reference>
<proteinExistence type="predicted"/>
<accession>A0AAV4X5W1</accession>
<dbReference type="EMBL" id="BPLR01017224">
    <property type="protein sequence ID" value="GIY89555.1"/>
    <property type="molecule type" value="Genomic_DNA"/>
</dbReference>
<dbReference type="Proteomes" id="UP001054945">
    <property type="component" value="Unassembled WGS sequence"/>
</dbReference>
<evidence type="ECO:0000313" key="1">
    <source>
        <dbReference type="EMBL" id="GIY89555.1"/>
    </source>
</evidence>
<protein>
    <submittedName>
        <fullName evidence="1">Uncharacterized protein</fullName>
    </submittedName>
</protein>
<evidence type="ECO:0000313" key="2">
    <source>
        <dbReference type="Proteomes" id="UP001054945"/>
    </source>
</evidence>
<sequence length="100" mass="10807">MGLRQYAPIAECLLTPNEKKGLISGSSVLSVYKRSYGDFKGVDSWTPAECLPCSGSGSRYMRLRLMERSGQLRLIGGVTIGARVAAWLPSTITGLECHQG</sequence>
<name>A0AAV4X5W1_CAEEX</name>
<organism evidence="1 2">
    <name type="scientific">Caerostris extrusa</name>
    <name type="common">Bark spider</name>
    <name type="synonym">Caerostris bankana</name>
    <dbReference type="NCBI Taxonomy" id="172846"/>
    <lineage>
        <taxon>Eukaryota</taxon>
        <taxon>Metazoa</taxon>
        <taxon>Ecdysozoa</taxon>
        <taxon>Arthropoda</taxon>
        <taxon>Chelicerata</taxon>
        <taxon>Arachnida</taxon>
        <taxon>Araneae</taxon>
        <taxon>Araneomorphae</taxon>
        <taxon>Entelegynae</taxon>
        <taxon>Araneoidea</taxon>
        <taxon>Araneidae</taxon>
        <taxon>Caerostris</taxon>
    </lineage>
</organism>